<comment type="caution">
    <text evidence="2">The sequence shown here is derived from an EMBL/GenBank/DDBJ whole genome shotgun (WGS) entry which is preliminary data.</text>
</comment>
<proteinExistence type="predicted"/>
<evidence type="ECO:0000313" key="3">
    <source>
        <dbReference type="Proteomes" id="UP000245086"/>
    </source>
</evidence>
<protein>
    <recommendedName>
        <fullName evidence="4">Conjugal transfer protein TraH</fullName>
    </recommendedName>
</protein>
<dbReference type="EMBL" id="BFBR01000010">
    <property type="protein sequence ID" value="GBF59072.1"/>
    <property type="molecule type" value="Genomic_DNA"/>
</dbReference>
<keyword evidence="3" id="KW-1185">Reference proteome</keyword>
<accession>A0A2P2EDD3</accession>
<dbReference type="RefSeq" id="WP_108985928.1">
    <property type="nucleotide sequence ID" value="NZ_BFBR01000010.1"/>
</dbReference>
<dbReference type="AlphaFoldDB" id="A0A2P2EDD3"/>
<dbReference type="Proteomes" id="UP000245086">
    <property type="component" value="Unassembled WGS sequence"/>
</dbReference>
<evidence type="ECO:0000256" key="1">
    <source>
        <dbReference type="SAM" id="SignalP"/>
    </source>
</evidence>
<sequence length="469" mass="50478">MKKHKKLRSILMGTGLSMLMAGSAVAGVGADMDSVFNATTVATPTGVYETQAGGALIGGSVAYRSQRAGLQPANISLPRASGGCGGIDAWAGGFSWLSGEQLTQFSRGIIQAAPGILFDLAVSKLSEQLKDTFTKFRDMAQRINEFQMDSCETAQYAIGTIGSKMGMERDTVCKLVGTNTGRWASQLTGRNACTNDTTASATANDAAGRTDRGPIGAFNVNPVWMELKKLNSSIIDDNQRYFLMAISGTRFQVGPTDSSAGDPILINRAPLALTDAMLGAFMNGGNVTIYRCDETSKCLSPSAGTWTIAADKGFERRVSDLLVGMVNDYDSRTALSVPEIAFVETTRLPVWRIIQICVDTAGVAACRGEVRRFAKPIAAEMTRRFVLEQGEIAYRAAMSSPNITPEDLASLQDNLESTRQVLEQFVTRAEFETGDMNVVVERWRTAQAELMLGASGRFGMAVRWSRAIN</sequence>
<gene>
    <name evidence="2" type="ORF">PbB2_02764</name>
</gene>
<evidence type="ECO:0008006" key="4">
    <source>
        <dbReference type="Google" id="ProtNLM"/>
    </source>
</evidence>
<keyword evidence="1" id="KW-0732">Signal</keyword>
<evidence type="ECO:0000313" key="2">
    <source>
        <dbReference type="EMBL" id="GBF59072.1"/>
    </source>
</evidence>
<reference evidence="2 3" key="1">
    <citation type="journal article" date="2018" name="Genome Announc.">
        <title>Draft Genome Sequence of "Candidatus Phycosocius bacilliformis," an Alphaproteobacterial Ectosymbiont of the Hydrocarbon-Producing Green Alga Botryococcus braunii.</title>
        <authorList>
            <person name="Tanabe Y."/>
            <person name="Yamaguchi H."/>
            <person name="Watanabe M.M."/>
        </authorList>
    </citation>
    <scope>NUCLEOTIDE SEQUENCE [LARGE SCALE GENOMIC DNA]</scope>
    <source>
        <strain evidence="2 3">BOTRYCO-2</strain>
    </source>
</reference>
<dbReference type="OrthoDB" id="9797479at2"/>
<feature type="chain" id="PRO_5015161739" description="Conjugal transfer protein TraH" evidence="1">
    <location>
        <begin position="27"/>
        <end position="469"/>
    </location>
</feature>
<organism evidence="2 3">
    <name type="scientific">Candidatus Phycosocius bacilliformis</name>
    <dbReference type="NCBI Taxonomy" id="1445552"/>
    <lineage>
        <taxon>Bacteria</taxon>
        <taxon>Pseudomonadati</taxon>
        <taxon>Pseudomonadota</taxon>
        <taxon>Alphaproteobacteria</taxon>
        <taxon>Caulobacterales</taxon>
        <taxon>Caulobacterales incertae sedis</taxon>
        <taxon>Candidatus Phycosocius</taxon>
    </lineage>
</organism>
<dbReference type="Pfam" id="PF06122">
    <property type="entry name" value="TraH"/>
    <property type="match status" value="1"/>
</dbReference>
<feature type="signal peptide" evidence="1">
    <location>
        <begin position="1"/>
        <end position="26"/>
    </location>
</feature>
<dbReference type="InterPro" id="IPR010927">
    <property type="entry name" value="T4SS_TraH"/>
</dbReference>
<name>A0A2P2EDD3_9PROT</name>